<dbReference type="PANTHER" id="PTHR14097">
    <property type="entry name" value="OXIDOREDUCTASE HTATIP2"/>
    <property type="match status" value="1"/>
</dbReference>
<name>A0A226D837_FOLCA</name>
<dbReference type="OrthoDB" id="430436at2759"/>
<dbReference type="Proteomes" id="UP000198287">
    <property type="component" value="Unassembled WGS sequence"/>
</dbReference>
<evidence type="ECO:0000313" key="1">
    <source>
        <dbReference type="EMBL" id="OXA41048.1"/>
    </source>
</evidence>
<dbReference type="AlphaFoldDB" id="A0A226D837"/>
<reference evidence="1 2" key="1">
    <citation type="submission" date="2015-12" db="EMBL/GenBank/DDBJ databases">
        <title>The genome of Folsomia candida.</title>
        <authorList>
            <person name="Faddeeva A."/>
            <person name="Derks M.F."/>
            <person name="Anvar Y."/>
            <person name="Smit S."/>
            <person name="Van Straalen N."/>
            <person name="Roelofs D."/>
        </authorList>
    </citation>
    <scope>NUCLEOTIDE SEQUENCE [LARGE SCALE GENOMIC DNA]</scope>
    <source>
        <strain evidence="1 2">VU population</strain>
        <tissue evidence="1">Whole body</tissue>
    </source>
</reference>
<sequence length="242" mass="27241">MEANSDNNLSAFVFGYTGGVGRCIVNALAIEPRFKKVTLFGRRIVDLEEKDKKIPAAADFTKFTQDVVDFAKLSEDSEYLAEKLRGFDVGIYALGVSPLKEDEETFQRAARGWVLTVAKLAREGGCRHFHRMSGALGNENSWLKFGRFAAETDSLLGKLNYPRISIYKPGAILTEFNSGGMIGPGMVSVMRHLDRFRWWSVEGETVGQFLVQTCFTKPKDENNFVEAFTNAEMNRWVKQQTK</sequence>
<dbReference type="PANTHER" id="PTHR14097:SF7">
    <property type="entry name" value="OXIDOREDUCTASE HTATIP2"/>
    <property type="match status" value="1"/>
</dbReference>
<dbReference type="GO" id="GO:0005737">
    <property type="term" value="C:cytoplasm"/>
    <property type="evidence" value="ECO:0007669"/>
    <property type="project" value="TreeGrafter"/>
</dbReference>
<dbReference type="STRING" id="158441.A0A226D837"/>
<dbReference type="EMBL" id="LNIX01000031">
    <property type="protein sequence ID" value="OXA41048.1"/>
    <property type="molecule type" value="Genomic_DNA"/>
</dbReference>
<dbReference type="GO" id="GO:0051170">
    <property type="term" value="P:import into nucleus"/>
    <property type="evidence" value="ECO:0007669"/>
    <property type="project" value="TreeGrafter"/>
</dbReference>
<evidence type="ECO:0000313" key="2">
    <source>
        <dbReference type="Proteomes" id="UP000198287"/>
    </source>
</evidence>
<protein>
    <submittedName>
        <fullName evidence="1">Oxidoreductase HTATIP2</fullName>
    </submittedName>
</protein>
<dbReference type="InterPro" id="IPR036291">
    <property type="entry name" value="NAD(P)-bd_dom_sf"/>
</dbReference>
<proteinExistence type="predicted"/>
<keyword evidence="2" id="KW-1185">Reference proteome</keyword>
<organism evidence="1 2">
    <name type="scientific">Folsomia candida</name>
    <name type="common">Springtail</name>
    <dbReference type="NCBI Taxonomy" id="158441"/>
    <lineage>
        <taxon>Eukaryota</taxon>
        <taxon>Metazoa</taxon>
        <taxon>Ecdysozoa</taxon>
        <taxon>Arthropoda</taxon>
        <taxon>Hexapoda</taxon>
        <taxon>Collembola</taxon>
        <taxon>Entomobryomorpha</taxon>
        <taxon>Isotomoidea</taxon>
        <taxon>Isotomidae</taxon>
        <taxon>Proisotominae</taxon>
        <taxon>Folsomia</taxon>
    </lineage>
</organism>
<accession>A0A226D837</accession>
<comment type="caution">
    <text evidence="1">The sequence shown here is derived from an EMBL/GenBank/DDBJ whole genome shotgun (WGS) entry which is preliminary data.</text>
</comment>
<dbReference type="SUPFAM" id="SSF51735">
    <property type="entry name" value="NAD(P)-binding Rossmann-fold domains"/>
    <property type="match status" value="1"/>
</dbReference>
<dbReference type="Gene3D" id="3.40.50.720">
    <property type="entry name" value="NAD(P)-binding Rossmann-like Domain"/>
    <property type="match status" value="1"/>
</dbReference>
<gene>
    <name evidence="1" type="ORF">Fcan01_24184</name>
</gene>